<organism evidence="2 3">
    <name type="scientific">Flavobacterium qiangtangense</name>
    <dbReference type="NCBI Taxonomy" id="1442595"/>
    <lineage>
        <taxon>Bacteria</taxon>
        <taxon>Pseudomonadati</taxon>
        <taxon>Bacteroidota</taxon>
        <taxon>Flavobacteriia</taxon>
        <taxon>Flavobacteriales</taxon>
        <taxon>Flavobacteriaceae</taxon>
        <taxon>Flavobacterium</taxon>
    </lineage>
</organism>
<feature type="transmembrane region" description="Helical" evidence="1">
    <location>
        <begin position="63"/>
        <end position="82"/>
    </location>
</feature>
<evidence type="ECO:0008006" key="4">
    <source>
        <dbReference type="Google" id="ProtNLM"/>
    </source>
</evidence>
<dbReference type="Proteomes" id="UP001596287">
    <property type="component" value="Unassembled WGS sequence"/>
</dbReference>
<keyword evidence="1" id="KW-0472">Membrane</keyword>
<dbReference type="RefSeq" id="WP_379791817.1">
    <property type="nucleotide sequence ID" value="NZ_JBHSQB010000007.1"/>
</dbReference>
<feature type="transmembrane region" description="Helical" evidence="1">
    <location>
        <begin position="23"/>
        <end position="43"/>
    </location>
</feature>
<evidence type="ECO:0000313" key="2">
    <source>
        <dbReference type="EMBL" id="MFC6096944.1"/>
    </source>
</evidence>
<evidence type="ECO:0000256" key="1">
    <source>
        <dbReference type="SAM" id="Phobius"/>
    </source>
</evidence>
<proteinExistence type="predicted"/>
<keyword evidence="3" id="KW-1185">Reference proteome</keyword>
<name>A0ABW1PNY4_9FLAO</name>
<reference evidence="3" key="1">
    <citation type="journal article" date="2019" name="Int. J. Syst. Evol. Microbiol.">
        <title>The Global Catalogue of Microorganisms (GCM) 10K type strain sequencing project: providing services to taxonomists for standard genome sequencing and annotation.</title>
        <authorList>
            <consortium name="The Broad Institute Genomics Platform"/>
            <consortium name="The Broad Institute Genome Sequencing Center for Infectious Disease"/>
            <person name="Wu L."/>
            <person name="Ma J."/>
        </authorList>
    </citation>
    <scope>NUCLEOTIDE SEQUENCE [LARGE SCALE GENOMIC DNA]</scope>
    <source>
        <strain evidence="3">CCUG 49679</strain>
    </source>
</reference>
<evidence type="ECO:0000313" key="3">
    <source>
        <dbReference type="Proteomes" id="UP001596287"/>
    </source>
</evidence>
<sequence>MEKEIIIVYKPTLESLTRVSKHLLYSLPFIKFMPFFVLIVILFNRFPQIMGLENNLENQNNEILEITLALLILSIVWGFIYFKTLSTMKKNILSNKRNLETQNIILSNKSYIQEGETFKVENFWSETYQIRETKLWFLIYPNKFSAFPIIKSNLEDNQYQELKTLFNSLDIKKKLKS</sequence>
<accession>A0ABW1PNY4</accession>
<comment type="caution">
    <text evidence="2">The sequence shown here is derived from an EMBL/GenBank/DDBJ whole genome shotgun (WGS) entry which is preliminary data.</text>
</comment>
<dbReference type="EMBL" id="JBHSQB010000007">
    <property type="protein sequence ID" value="MFC6096944.1"/>
    <property type="molecule type" value="Genomic_DNA"/>
</dbReference>
<keyword evidence="1" id="KW-1133">Transmembrane helix</keyword>
<protein>
    <recommendedName>
        <fullName evidence="4">YcxB family protein</fullName>
    </recommendedName>
</protein>
<keyword evidence="1" id="KW-0812">Transmembrane</keyword>
<gene>
    <name evidence="2" type="ORF">ACFPVY_09840</name>
</gene>